<reference evidence="10" key="1">
    <citation type="submission" date="2020-12" db="EMBL/GenBank/DDBJ databases">
        <title>WGS assembly of Carya illinoinensis cv. Pawnee.</title>
        <authorList>
            <person name="Platts A."/>
            <person name="Shu S."/>
            <person name="Wright S."/>
            <person name="Barry K."/>
            <person name="Edger P."/>
            <person name="Pires J.C."/>
            <person name="Schmutz J."/>
        </authorList>
    </citation>
    <scope>NUCLEOTIDE SEQUENCE</scope>
    <source>
        <tissue evidence="10">Leaf</tissue>
    </source>
</reference>
<dbReference type="PANTHER" id="PTHR47947">
    <property type="entry name" value="CYTOCHROME P450 82C3-RELATED"/>
    <property type="match status" value="1"/>
</dbReference>
<organism evidence="10 11">
    <name type="scientific">Carya illinoinensis</name>
    <name type="common">Pecan</name>
    <dbReference type="NCBI Taxonomy" id="32201"/>
    <lineage>
        <taxon>Eukaryota</taxon>
        <taxon>Viridiplantae</taxon>
        <taxon>Streptophyta</taxon>
        <taxon>Embryophyta</taxon>
        <taxon>Tracheophyta</taxon>
        <taxon>Spermatophyta</taxon>
        <taxon>Magnoliopsida</taxon>
        <taxon>eudicotyledons</taxon>
        <taxon>Gunneridae</taxon>
        <taxon>Pentapetalae</taxon>
        <taxon>rosids</taxon>
        <taxon>fabids</taxon>
        <taxon>Fagales</taxon>
        <taxon>Juglandaceae</taxon>
        <taxon>Carya</taxon>
    </lineage>
</organism>
<dbReference type="EMBL" id="CM031813">
    <property type="protein sequence ID" value="KAG6653053.1"/>
    <property type="molecule type" value="Genomic_DNA"/>
</dbReference>
<comment type="subcellular location">
    <subcellularLocation>
        <location evidence="1">Membrane</location>
    </subcellularLocation>
</comment>
<keyword evidence="6 9" id="KW-0408">Iron</keyword>
<evidence type="ECO:0000256" key="3">
    <source>
        <dbReference type="ARBA" id="ARBA00022617"/>
    </source>
</evidence>
<keyword evidence="5 9" id="KW-0560">Oxidoreductase</keyword>
<dbReference type="GO" id="GO:0016020">
    <property type="term" value="C:membrane"/>
    <property type="evidence" value="ECO:0007669"/>
    <property type="project" value="UniProtKB-SubCell"/>
</dbReference>
<keyword evidence="7 9" id="KW-0503">Monooxygenase</keyword>
<evidence type="ECO:0000256" key="4">
    <source>
        <dbReference type="ARBA" id="ARBA00022723"/>
    </source>
</evidence>
<evidence type="ECO:0000256" key="7">
    <source>
        <dbReference type="ARBA" id="ARBA00023033"/>
    </source>
</evidence>
<dbReference type="InterPro" id="IPR001128">
    <property type="entry name" value="Cyt_P450"/>
</dbReference>
<keyword evidence="4 9" id="KW-0479">Metal-binding</keyword>
<dbReference type="PROSITE" id="PS00086">
    <property type="entry name" value="CYTOCHROME_P450"/>
    <property type="match status" value="1"/>
</dbReference>
<evidence type="ECO:0000256" key="1">
    <source>
        <dbReference type="ARBA" id="ARBA00004370"/>
    </source>
</evidence>
<dbReference type="Proteomes" id="UP000811609">
    <property type="component" value="Chromosome 5"/>
</dbReference>
<dbReference type="GO" id="GO:0005506">
    <property type="term" value="F:iron ion binding"/>
    <property type="evidence" value="ECO:0007669"/>
    <property type="project" value="InterPro"/>
</dbReference>
<name>A0A8T1QF94_CARIL</name>
<keyword evidence="11" id="KW-1185">Reference proteome</keyword>
<dbReference type="Pfam" id="PF00067">
    <property type="entry name" value="p450"/>
    <property type="match status" value="2"/>
</dbReference>
<evidence type="ECO:0000313" key="11">
    <source>
        <dbReference type="Proteomes" id="UP000811609"/>
    </source>
</evidence>
<evidence type="ECO:0000256" key="2">
    <source>
        <dbReference type="ARBA" id="ARBA00010617"/>
    </source>
</evidence>
<evidence type="ECO:0008006" key="12">
    <source>
        <dbReference type="Google" id="ProtNLM"/>
    </source>
</evidence>
<dbReference type="AlphaFoldDB" id="A0A8T1QF94"/>
<dbReference type="GO" id="GO:0020037">
    <property type="term" value="F:heme binding"/>
    <property type="evidence" value="ECO:0007669"/>
    <property type="project" value="InterPro"/>
</dbReference>
<proteinExistence type="inferred from homology"/>
<evidence type="ECO:0000256" key="5">
    <source>
        <dbReference type="ARBA" id="ARBA00023002"/>
    </source>
</evidence>
<protein>
    <recommendedName>
        <fullName evidence="12">Cytochrome P450</fullName>
    </recommendedName>
</protein>
<sequence>MEAILLYSSFSLLSLLLVFALKFYFQTRRLQKNIPPSPPNTLPILGHLHLLKKPLHRTFHRLSQKYGQVFSLRFGSRLVVVVSSPSAVEECFTKNDIVLANRPAATVGKHLGYNHTTVAAAPYGDHWRNLRRISSLEILSTNRLNMFSGIRRDEIKRLLRKLSHNSCKDFAKVELKSLFTELTFNIVMRMVAGKRYYGYGEDVKDEEEARQFRDIMKEGLIDEKRREEEQGNTMVDHLLSLQKSQPEYYTDRIIKGLMLVFLAAGTDTSSVTLEWAMSCLLNHPEALKKARAELDGQIGQEKLVNESSVSQLCYLQNIISETFRLYPAAPLLLPHVSSKDCTIEGYDVPSNTIVLINAWAIHRDPSVWDNAIDFKPERFGSGKADAHKLMPFGLGRRACPGAGLAQRMVGLTLGSLIQCFEWERVSEEKIDMTEGHGLTMPKVVALEAMCKARPIMNKLISTSEFVDVI</sequence>
<evidence type="ECO:0000256" key="8">
    <source>
        <dbReference type="ARBA" id="ARBA00023136"/>
    </source>
</evidence>
<evidence type="ECO:0000256" key="6">
    <source>
        <dbReference type="ARBA" id="ARBA00023004"/>
    </source>
</evidence>
<dbReference type="GO" id="GO:0004497">
    <property type="term" value="F:monooxygenase activity"/>
    <property type="evidence" value="ECO:0007669"/>
    <property type="project" value="UniProtKB-KW"/>
</dbReference>
<dbReference type="InterPro" id="IPR017972">
    <property type="entry name" value="Cyt_P450_CS"/>
</dbReference>
<keyword evidence="8" id="KW-0472">Membrane</keyword>
<dbReference type="GO" id="GO:0016705">
    <property type="term" value="F:oxidoreductase activity, acting on paired donors, with incorporation or reduction of molecular oxygen"/>
    <property type="evidence" value="ECO:0007669"/>
    <property type="project" value="InterPro"/>
</dbReference>
<evidence type="ECO:0000256" key="9">
    <source>
        <dbReference type="RuleBase" id="RU000461"/>
    </source>
</evidence>
<evidence type="ECO:0000313" key="10">
    <source>
        <dbReference type="EMBL" id="KAG6653053.1"/>
    </source>
</evidence>
<accession>A0A8T1QF94</accession>
<dbReference type="InterPro" id="IPR050651">
    <property type="entry name" value="Plant_Cytochrome_P450_Monoox"/>
</dbReference>
<dbReference type="PANTHER" id="PTHR47947:SF24">
    <property type="entry name" value="ISOFLAVONE 2'-HYDROXYLASE-LIKE"/>
    <property type="match status" value="1"/>
</dbReference>
<comment type="similarity">
    <text evidence="2 9">Belongs to the cytochrome P450 family.</text>
</comment>
<keyword evidence="3 9" id="KW-0349">Heme</keyword>
<gene>
    <name evidence="10" type="ORF">CIPAW_05G048300</name>
</gene>
<comment type="caution">
    <text evidence="10">The sequence shown here is derived from an EMBL/GenBank/DDBJ whole genome shotgun (WGS) entry which is preliminary data.</text>
</comment>
<dbReference type="FunFam" id="1.10.630.10:FF:000023">
    <property type="entry name" value="Cytochrome P450 family protein"/>
    <property type="match status" value="1"/>
</dbReference>
<dbReference type="CDD" id="cd20653">
    <property type="entry name" value="CYP81"/>
    <property type="match status" value="1"/>
</dbReference>